<evidence type="ECO:0000256" key="1">
    <source>
        <dbReference type="SAM" id="MobiDB-lite"/>
    </source>
</evidence>
<feature type="compositionally biased region" description="Polar residues" evidence="1">
    <location>
        <begin position="116"/>
        <end position="126"/>
    </location>
</feature>
<comment type="caution">
    <text evidence="3">The sequence shown here is derived from an EMBL/GenBank/DDBJ whole genome shotgun (WGS) entry which is preliminary data.</text>
</comment>
<evidence type="ECO:0008006" key="5">
    <source>
        <dbReference type="Google" id="ProtNLM"/>
    </source>
</evidence>
<accession>A0A2C9VMT5</accession>
<dbReference type="Pfam" id="PF21529">
    <property type="entry name" value="GLV1-2"/>
    <property type="match status" value="1"/>
</dbReference>
<organism evidence="3 4">
    <name type="scientific">Manihot esculenta</name>
    <name type="common">Cassava</name>
    <name type="synonym">Jatropha manihot</name>
    <dbReference type="NCBI Taxonomy" id="3983"/>
    <lineage>
        <taxon>Eukaryota</taxon>
        <taxon>Viridiplantae</taxon>
        <taxon>Streptophyta</taxon>
        <taxon>Embryophyta</taxon>
        <taxon>Tracheophyta</taxon>
        <taxon>Spermatophyta</taxon>
        <taxon>Magnoliopsida</taxon>
        <taxon>eudicotyledons</taxon>
        <taxon>Gunneridae</taxon>
        <taxon>Pentapetalae</taxon>
        <taxon>rosids</taxon>
        <taxon>fabids</taxon>
        <taxon>Malpighiales</taxon>
        <taxon>Euphorbiaceae</taxon>
        <taxon>Crotonoideae</taxon>
        <taxon>Manihoteae</taxon>
        <taxon>Manihot</taxon>
    </lineage>
</organism>
<sequence>MRTSLLVSLLLLSFLLHEAKGIRLEKGFMQVGDQKIHEDKSPLVERNNGAFGDVIFCKEGHCTGMNRKLTTGTISATTPTTTSKNEENGGENKANSVSSKDRSSNGSEIGGEQEKFTINSSPTSEHQGVAHYVDITDYSPARRKPPIHN</sequence>
<dbReference type="Gramene" id="Manes.06G043400.1.v8.1">
    <property type="protein sequence ID" value="Manes.06G043400.1.v8.1.CDS"/>
    <property type="gene ID" value="Manes.06G043400.v8.1"/>
</dbReference>
<gene>
    <name evidence="3" type="ORF">MANES_06G043400v8</name>
</gene>
<feature type="signal peptide" evidence="2">
    <location>
        <begin position="1"/>
        <end position="21"/>
    </location>
</feature>
<feature type="region of interest" description="Disordered" evidence="1">
    <location>
        <begin position="67"/>
        <end position="149"/>
    </location>
</feature>
<dbReference type="EMBL" id="CM004392">
    <property type="protein sequence ID" value="OAY46985.1"/>
    <property type="molecule type" value="Genomic_DNA"/>
</dbReference>
<dbReference type="PANTHER" id="PTHR33743">
    <property type="entry name" value="PROTEIN GOLVEN 6-RELATED"/>
    <property type="match status" value="1"/>
</dbReference>
<dbReference type="AlphaFoldDB" id="A0A2C9VMT5"/>
<dbReference type="InterPro" id="IPR049306">
    <property type="entry name" value="GLV1-2"/>
</dbReference>
<dbReference type="PANTHER" id="PTHR33743:SF19">
    <property type="entry name" value="PROTEIN GOLVEN 6"/>
    <property type="match status" value="1"/>
</dbReference>
<protein>
    <recommendedName>
        <fullName evidence="5">Phytosulfokine-beta</fullName>
    </recommendedName>
</protein>
<keyword evidence="4" id="KW-1185">Reference proteome</keyword>
<evidence type="ECO:0000256" key="2">
    <source>
        <dbReference type="SAM" id="SignalP"/>
    </source>
</evidence>
<keyword evidence="2" id="KW-0732">Signal</keyword>
<evidence type="ECO:0000313" key="4">
    <source>
        <dbReference type="Proteomes" id="UP000091857"/>
    </source>
</evidence>
<feature type="chain" id="PRO_5013197644" description="Phytosulfokine-beta" evidence="2">
    <location>
        <begin position="22"/>
        <end position="149"/>
    </location>
</feature>
<name>A0A2C9VMT5_MANES</name>
<feature type="compositionally biased region" description="Low complexity" evidence="1">
    <location>
        <begin position="70"/>
        <end position="82"/>
    </location>
</feature>
<evidence type="ECO:0000313" key="3">
    <source>
        <dbReference type="EMBL" id="OAY46985.1"/>
    </source>
</evidence>
<dbReference type="Proteomes" id="UP000091857">
    <property type="component" value="Chromosome 6"/>
</dbReference>
<reference evidence="4" key="1">
    <citation type="journal article" date="2016" name="Nat. Biotechnol.">
        <title>Sequencing wild and cultivated cassava and related species reveals extensive interspecific hybridization and genetic diversity.</title>
        <authorList>
            <person name="Bredeson J.V."/>
            <person name="Lyons J.B."/>
            <person name="Prochnik S.E."/>
            <person name="Wu G.A."/>
            <person name="Ha C.M."/>
            <person name="Edsinger-Gonzales E."/>
            <person name="Grimwood J."/>
            <person name="Schmutz J."/>
            <person name="Rabbi I.Y."/>
            <person name="Egesi C."/>
            <person name="Nauluvula P."/>
            <person name="Lebot V."/>
            <person name="Ndunguru J."/>
            <person name="Mkamilo G."/>
            <person name="Bart R.S."/>
            <person name="Setter T.L."/>
            <person name="Gleadow R.M."/>
            <person name="Kulakow P."/>
            <person name="Ferguson M.E."/>
            <person name="Rounsley S."/>
            <person name="Rokhsar D.S."/>
        </authorList>
    </citation>
    <scope>NUCLEOTIDE SEQUENCE [LARGE SCALE GENOMIC DNA]</scope>
    <source>
        <strain evidence="4">cv. AM560-2</strain>
    </source>
</reference>
<dbReference type="OMA" id="TDMTEMD"/>
<proteinExistence type="predicted"/>